<dbReference type="InterPro" id="IPR003660">
    <property type="entry name" value="HAMP_dom"/>
</dbReference>
<dbReference type="EMBL" id="JAQSIP010000003">
    <property type="protein sequence ID" value="MDD0838726.1"/>
    <property type="molecule type" value="Genomic_DNA"/>
</dbReference>
<keyword evidence="6" id="KW-0812">Transmembrane</keyword>
<feature type="domain" description="Histidine kinase" evidence="11">
    <location>
        <begin position="248"/>
        <end position="465"/>
    </location>
</feature>
<dbReference type="PANTHER" id="PTHR45436">
    <property type="entry name" value="SENSOR HISTIDINE KINASE YKOH"/>
    <property type="match status" value="1"/>
</dbReference>
<comment type="caution">
    <text evidence="13">The sequence shown here is derived from an EMBL/GenBank/DDBJ whole genome shotgun (WGS) entry which is preliminary data.</text>
</comment>
<dbReference type="Pfam" id="PF02518">
    <property type="entry name" value="HATPase_c"/>
    <property type="match status" value="1"/>
</dbReference>
<dbReference type="InterPro" id="IPR003661">
    <property type="entry name" value="HisK_dim/P_dom"/>
</dbReference>
<dbReference type="SMART" id="SM00387">
    <property type="entry name" value="HATPase_c"/>
    <property type="match status" value="1"/>
</dbReference>
<evidence type="ECO:0000256" key="1">
    <source>
        <dbReference type="ARBA" id="ARBA00000085"/>
    </source>
</evidence>
<keyword evidence="10" id="KW-0472">Membrane</keyword>
<evidence type="ECO:0000256" key="2">
    <source>
        <dbReference type="ARBA" id="ARBA00004370"/>
    </source>
</evidence>
<dbReference type="EC" id="2.7.13.3" evidence="3"/>
<organism evidence="13 14">
    <name type="scientific">Curvibacter cyanobacteriorum</name>
    <dbReference type="NCBI Taxonomy" id="3026422"/>
    <lineage>
        <taxon>Bacteria</taxon>
        <taxon>Pseudomonadati</taxon>
        <taxon>Pseudomonadota</taxon>
        <taxon>Betaproteobacteria</taxon>
        <taxon>Burkholderiales</taxon>
        <taxon>Comamonadaceae</taxon>
        <taxon>Curvibacter</taxon>
    </lineage>
</organism>
<dbReference type="CDD" id="cd00075">
    <property type="entry name" value="HATPase"/>
    <property type="match status" value="1"/>
</dbReference>
<evidence type="ECO:0000256" key="9">
    <source>
        <dbReference type="ARBA" id="ARBA00023012"/>
    </source>
</evidence>
<dbReference type="Proteomes" id="UP001528673">
    <property type="component" value="Unassembled WGS sequence"/>
</dbReference>
<evidence type="ECO:0000313" key="14">
    <source>
        <dbReference type="Proteomes" id="UP001528673"/>
    </source>
</evidence>
<keyword evidence="14" id="KW-1185">Reference proteome</keyword>
<dbReference type="Pfam" id="PF00512">
    <property type="entry name" value="HisKA"/>
    <property type="match status" value="1"/>
</dbReference>
<dbReference type="InterPro" id="IPR036097">
    <property type="entry name" value="HisK_dim/P_sf"/>
</dbReference>
<evidence type="ECO:0000256" key="5">
    <source>
        <dbReference type="ARBA" id="ARBA00022679"/>
    </source>
</evidence>
<dbReference type="PRINTS" id="PR00344">
    <property type="entry name" value="BCTRLSENSOR"/>
</dbReference>
<dbReference type="SUPFAM" id="SSF55874">
    <property type="entry name" value="ATPase domain of HSP90 chaperone/DNA topoisomerase II/histidine kinase"/>
    <property type="match status" value="1"/>
</dbReference>
<evidence type="ECO:0000256" key="4">
    <source>
        <dbReference type="ARBA" id="ARBA00022553"/>
    </source>
</evidence>
<evidence type="ECO:0000256" key="3">
    <source>
        <dbReference type="ARBA" id="ARBA00012438"/>
    </source>
</evidence>
<dbReference type="InterPro" id="IPR036890">
    <property type="entry name" value="HATPase_C_sf"/>
</dbReference>
<protein>
    <recommendedName>
        <fullName evidence="3">histidine kinase</fullName>
        <ecNumber evidence="3">2.7.13.3</ecNumber>
    </recommendedName>
</protein>
<feature type="domain" description="HAMP" evidence="12">
    <location>
        <begin position="188"/>
        <end position="240"/>
    </location>
</feature>
<keyword evidence="4" id="KW-0597">Phosphoprotein</keyword>
<dbReference type="InterPro" id="IPR004358">
    <property type="entry name" value="Sig_transdc_His_kin-like_C"/>
</dbReference>
<evidence type="ECO:0000313" key="13">
    <source>
        <dbReference type="EMBL" id="MDD0838726.1"/>
    </source>
</evidence>
<name>A0ABT5MXE3_9BURK</name>
<evidence type="ECO:0000256" key="10">
    <source>
        <dbReference type="ARBA" id="ARBA00023136"/>
    </source>
</evidence>
<dbReference type="PANTHER" id="PTHR45436:SF1">
    <property type="entry name" value="SENSOR PROTEIN QSEC"/>
    <property type="match status" value="1"/>
</dbReference>
<gene>
    <name evidence="13" type="ORF">PSQ40_09090</name>
</gene>
<dbReference type="GO" id="GO:0016301">
    <property type="term" value="F:kinase activity"/>
    <property type="evidence" value="ECO:0007669"/>
    <property type="project" value="UniProtKB-KW"/>
</dbReference>
<evidence type="ECO:0000256" key="6">
    <source>
        <dbReference type="ARBA" id="ARBA00022692"/>
    </source>
</evidence>
<dbReference type="CDD" id="cd00082">
    <property type="entry name" value="HisKA"/>
    <property type="match status" value="1"/>
</dbReference>
<dbReference type="Gene3D" id="1.10.287.130">
    <property type="match status" value="1"/>
</dbReference>
<dbReference type="Pfam" id="PF08521">
    <property type="entry name" value="2CSK_N"/>
    <property type="match status" value="1"/>
</dbReference>
<dbReference type="InterPro" id="IPR050428">
    <property type="entry name" value="TCS_sensor_his_kinase"/>
</dbReference>
<proteinExistence type="predicted"/>
<dbReference type="PROSITE" id="PS50885">
    <property type="entry name" value="HAMP"/>
    <property type="match status" value="1"/>
</dbReference>
<evidence type="ECO:0000259" key="11">
    <source>
        <dbReference type="PROSITE" id="PS50109"/>
    </source>
</evidence>
<accession>A0ABT5MXE3</accession>
<keyword evidence="9" id="KW-0902">Two-component regulatory system</keyword>
<keyword evidence="7 13" id="KW-0418">Kinase</keyword>
<sequence length="470" mass="51137">MVRRWGASLRSQLLLWLLIPLAGMALLDTWASYREAERTATLVQQRLLLGAARMIGQQASYQEDGVQVVVPPAALELFAGPEPDRVYYRITRGPGELLLGYPDLPDPPHLPAPDEAVYFDTRQSGAAVHAVAFAQPLLGAPEQAPLQILVAQTLNSRRALASEVWRSVVWRQASLLALMALLLGLGLRRGLQPVLALRDQMLRRRPGSLEPLAPGRTPTELAPLVDAVNDYATRLDHHMSAHSRFIADAAHQLRTPLTVLNTQVVYALRTTEPQARQEALQATLGTVQHGMRLVNQLLSFSLAEASQGRTAQQEAVDLARCAQEALEALATLADQREIDLGFEADGPPCRVRASPRLLHELCANLLDNALRYTPVGGRVTLRVRQPTALAGRVLLQVEDNGPGIPEAERERVFERFYRLNNRQSDGCGLGLAIVREIANASQATIALAEAPGGGLLVSVDFPTLPPAQGA</sequence>
<dbReference type="SMART" id="SM00388">
    <property type="entry name" value="HisKA"/>
    <property type="match status" value="1"/>
</dbReference>
<dbReference type="InterPro" id="IPR013727">
    <property type="entry name" value="2CSK_N"/>
</dbReference>
<dbReference type="InterPro" id="IPR003594">
    <property type="entry name" value="HATPase_dom"/>
</dbReference>
<dbReference type="RefSeq" id="WP_273950960.1">
    <property type="nucleotide sequence ID" value="NZ_JAQSIP010000003.1"/>
</dbReference>
<evidence type="ECO:0000256" key="7">
    <source>
        <dbReference type="ARBA" id="ARBA00022777"/>
    </source>
</evidence>
<dbReference type="Gene3D" id="3.30.565.10">
    <property type="entry name" value="Histidine kinase-like ATPase, C-terminal domain"/>
    <property type="match status" value="1"/>
</dbReference>
<evidence type="ECO:0000256" key="8">
    <source>
        <dbReference type="ARBA" id="ARBA00022989"/>
    </source>
</evidence>
<keyword evidence="8" id="KW-1133">Transmembrane helix</keyword>
<comment type="subcellular location">
    <subcellularLocation>
        <location evidence="2">Membrane</location>
    </subcellularLocation>
</comment>
<evidence type="ECO:0000259" key="12">
    <source>
        <dbReference type="PROSITE" id="PS50885"/>
    </source>
</evidence>
<keyword evidence="5" id="KW-0808">Transferase</keyword>
<comment type="catalytic activity">
    <reaction evidence="1">
        <text>ATP + protein L-histidine = ADP + protein N-phospho-L-histidine.</text>
        <dbReference type="EC" id="2.7.13.3"/>
    </reaction>
</comment>
<dbReference type="PROSITE" id="PS50109">
    <property type="entry name" value="HIS_KIN"/>
    <property type="match status" value="1"/>
</dbReference>
<reference evidence="13 14" key="1">
    <citation type="submission" date="2023-02" db="EMBL/GenBank/DDBJ databases">
        <title>Bacterial whole genomic sequence of Curvibacter sp. HBC61.</title>
        <authorList>
            <person name="Le V."/>
            <person name="Ko S.-R."/>
            <person name="Ahn C.-Y."/>
            <person name="Oh H.-M."/>
        </authorList>
    </citation>
    <scope>NUCLEOTIDE SEQUENCE [LARGE SCALE GENOMIC DNA]</scope>
    <source>
        <strain evidence="13 14">HBC61</strain>
    </source>
</reference>
<dbReference type="InterPro" id="IPR005467">
    <property type="entry name" value="His_kinase_dom"/>
</dbReference>
<dbReference type="SUPFAM" id="SSF47384">
    <property type="entry name" value="Homodimeric domain of signal transducing histidine kinase"/>
    <property type="match status" value="1"/>
</dbReference>